<organism evidence="2 3">
    <name type="scientific">Ereboglobus luteus</name>
    <dbReference type="NCBI Taxonomy" id="1796921"/>
    <lineage>
        <taxon>Bacteria</taxon>
        <taxon>Pseudomonadati</taxon>
        <taxon>Verrucomicrobiota</taxon>
        <taxon>Opitutia</taxon>
        <taxon>Opitutales</taxon>
        <taxon>Opitutaceae</taxon>
        <taxon>Ereboglobus</taxon>
    </lineage>
</organism>
<evidence type="ECO:0000313" key="2">
    <source>
        <dbReference type="EMBL" id="AWI08994.1"/>
    </source>
</evidence>
<dbReference type="InterPro" id="IPR005546">
    <property type="entry name" value="Autotransporte_beta"/>
</dbReference>
<dbReference type="PRINTS" id="PR01484">
    <property type="entry name" value="PRTACTNFAMLY"/>
</dbReference>
<dbReference type="GO" id="GO:0019867">
    <property type="term" value="C:outer membrane"/>
    <property type="evidence" value="ECO:0007669"/>
    <property type="project" value="InterPro"/>
</dbReference>
<dbReference type="InterPro" id="IPR003991">
    <property type="entry name" value="Pertactin_virulence_factor"/>
</dbReference>
<dbReference type="InterPro" id="IPR006315">
    <property type="entry name" value="OM_autotransptr_brl_dom"/>
</dbReference>
<dbReference type="Gene3D" id="2.40.128.130">
    <property type="entry name" value="Autotransporter beta-domain"/>
    <property type="match status" value="1"/>
</dbReference>
<name>A0A2U8E2R5_9BACT</name>
<dbReference type="OrthoDB" id="90621at2"/>
<evidence type="ECO:0000313" key="3">
    <source>
        <dbReference type="Proteomes" id="UP000244896"/>
    </source>
</evidence>
<dbReference type="SUPFAM" id="SSF103515">
    <property type="entry name" value="Autotransporter"/>
    <property type="match status" value="1"/>
</dbReference>
<proteinExistence type="predicted"/>
<sequence>MEVKIADANVRQARAAIRTGYDRPGSKLKPYIRLAAASTSTKGGRIRAGSPGYPQYYTADLDGTRYEAGIGCSWVINRKSQLYLDYEYAKAQDYKRPWAINFGYRSTW</sequence>
<protein>
    <recommendedName>
        <fullName evidence="1">Autotransporter domain-containing protein</fullName>
    </recommendedName>
</protein>
<feature type="domain" description="Autotransporter" evidence="1">
    <location>
        <begin position="2"/>
        <end position="87"/>
    </location>
</feature>
<evidence type="ECO:0000259" key="1">
    <source>
        <dbReference type="Pfam" id="PF03797"/>
    </source>
</evidence>
<dbReference type="InterPro" id="IPR036709">
    <property type="entry name" value="Autotransporte_beta_dom_sf"/>
</dbReference>
<dbReference type="EMBL" id="CP023004">
    <property type="protein sequence ID" value="AWI08994.1"/>
    <property type="molecule type" value="Genomic_DNA"/>
</dbReference>
<dbReference type="KEGG" id="elut:CKA38_06805"/>
<dbReference type="Pfam" id="PF03797">
    <property type="entry name" value="Autotransporter"/>
    <property type="match status" value="1"/>
</dbReference>
<dbReference type="NCBIfam" id="TIGR01414">
    <property type="entry name" value="autotrans_barl"/>
    <property type="match status" value="1"/>
</dbReference>
<dbReference type="AlphaFoldDB" id="A0A2U8E2R5"/>
<reference evidence="2 3" key="1">
    <citation type="journal article" date="2018" name="Syst. Appl. Microbiol.">
        <title>Ereboglobus luteus gen. nov. sp. nov. from cockroach guts, and new insights into the oxygen relationship of the genera Opitutus and Didymococcus (Verrucomicrobia: Opitutaceae).</title>
        <authorList>
            <person name="Tegtmeier D."/>
            <person name="Belitz A."/>
            <person name="Radek R."/>
            <person name="Heimerl T."/>
            <person name="Brune A."/>
        </authorList>
    </citation>
    <scope>NUCLEOTIDE SEQUENCE [LARGE SCALE GENOMIC DNA]</scope>
    <source>
        <strain evidence="2 3">Ho45</strain>
    </source>
</reference>
<accession>A0A2U8E2R5</accession>
<dbReference type="Proteomes" id="UP000244896">
    <property type="component" value="Chromosome"/>
</dbReference>
<dbReference type="RefSeq" id="WP_108824807.1">
    <property type="nucleotide sequence ID" value="NZ_CP023004.1"/>
</dbReference>
<gene>
    <name evidence="2" type="ORF">CKA38_06805</name>
</gene>
<keyword evidence="3" id="KW-1185">Reference proteome</keyword>